<dbReference type="AlphaFoldDB" id="A0A139ISI1"/>
<organism evidence="1 2">
    <name type="scientific">Pseudocercospora musae</name>
    <dbReference type="NCBI Taxonomy" id="113226"/>
    <lineage>
        <taxon>Eukaryota</taxon>
        <taxon>Fungi</taxon>
        <taxon>Dikarya</taxon>
        <taxon>Ascomycota</taxon>
        <taxon>Pezizomycotina</taxon>
        <taxon>Dothideomycetes</taxon>
        <taxon>Dothideomycetidae</taxon>
        <taxon>Mycosphaerellales</taxon>
        <taxon>Mycosphaerellaceae</taxon>
        <taxon>Pseudocercospora</taxon>
    </lineage>
</organism>
<dbReference type="Proteomes" id="UP000073492">
    <property type="component" value="Unassembled WGS sequence"/>
</dbReference>
<accession>A0A139ISI1</accession>
<name>A0A139ISI1_9PEZI</name>
<keyword evidence="2" id="KW-1185">Reference proteome</keyword>
<comment type="caution">
    <text evidence="1">The sequence shown here is derived from an EMBL/GenBank/DDBJ whole genome shotgun (WGS) entry which is preliminary data.</text>
</comment>
<dbReference type="EMBL" id="LFZO01000018">
    <property type="protein sequence ID" value="KXT17570.1"/>
    <property type="molecule type" value="Genomic_DNA"/>
</dbReference>
<sequence>MSPQFDIPQLRYIELPPRHPHTNVLCNFDDSTTPVYPRNSYDVPTPPGHDPDSSWWPDGLNELDPRPRNLLENCRKAIVAGPRNRFWHCLARLPDDEPRGEPSNIREYMYQRRRQEIRREKAKEAVADAVSKAVEANKEKARKATMDQEAKKEFKKRQKANFYLQHGLASCKFPSRFKDLMLDDFKATDAEIAEKKFLRPWTTSPPVSTRRATVCYFPPDPGEVWKESLKKKKKEKDEHDAAIKLYLMWEESPLGVPDGEGSEGKMWEEFMRQARKGE</sequence>
<evidence type="ECO:0000313" key="2">
    <source>
        <dbReference type="Proteomes" id="UP000073492"/>
    </source>
</evidence>
<proteinExistence type="predicted"/>
<protein>
    <submittedName>
        <fullName evidence="1">Uncharacterized protein</fullName>
    </submittedName>
</protein>
<gene>
    <name evidence="1" type="ORF">AC579_6173</name>
</gene>
<evidence type="ECO:0000313" key="1">
    <source>
        <dbReference type="EMBL" id="KXT17570.1"/>
    </source>
</evidence>
<reference evidence="1 2" key="1">
    <citation type="submission" date="2015-07" db="EMBL/GenBank/DDBJ databases">
        <title>Comparative genomics of the Sigatoka disease complex on banana suggests a link between parallel evolutionary changes in Pseudocercospora fijiensis and Pseudocercospora eumusae and increased virulence on the banana host.</title>
        <authorList>
            <person name="Chang T.-C."/>
            <person name="Salvucci A."/>
            <person name="Crous P.W."/>
            <person name="Stergiopoulos I."/>
        </authorList>
    </citation>
    <scope>NUCLEOTIDE SEQUENCE [LARGE SCALE GENOMIC DNA]</scope>
    <source>
        <strain evidence="1 2">CBS 116634</strain>
    </source>
</reference>